<protein>
    <recommendedName>
        <fullName evidence="3">WXG100 family type VII secretion target</fullName>
    </recommendedName>
</protein>
<name>A0ABY7B2L9_9PSEU</name>
<evidence type="ECO:0008006" key="3">
    <source>
        <dbReference type="Google" id="ProtNLM"/>
    </source>
</evidence>
<evidence type="ECO:0000313" key="2">
    <source>
        <dbReference type="Proteomes" id="UP001163203"/>
    </source>
</evidence>
<reference evidence="1" key="1">
    <citation type="submission" date="2022-11" db="EMBL/GenBank/DDBJ databases">
        <authorList>
            <person name="Mo P."/>
        </authorList>
    </citation>
    <scope>NUCLEOTIDE SEQUENCE</scope>
    <source>
        <strain evidence="1">HUAS 11-8</strain>
    </source>
</reference>
<dbReference type="RefSeq" id="WP_268756660.1">
    <property type="nucleotide sequence ID" value="NZ_CP113836.1"/>
</dbReference>
<dbReference type="SUPFAM" id="SSF140453">
    <property type="entry name" value="EsxAB dimer-like"/>
    <property type="match status" value="1"/>
</dbReference>
<evidence type="ECO:0000313" key="1">
    <source>
        <dbReference type="EMBL" id="WAL66527.1"/>
    </source>
</evidence>
<keyword evidence="2" id="KW-1185">Reference proteome</keyword>
<gene>
    <name evidence="1" type="ORF">ORV05_01530</name>
</gene>
<dbReference type="InterPro" id="IPR036689">
    <property type="entry name" value="ESAT-6-like_sf"/>
</dbReference>
<dbReference type="EMBL" id="CP113836">
    <property type="protein sequence ID" value="WAL66527.1"/>
    <property type="molecule type" value="Genomic_DNA"/>
</dbReference>
<sequence>MAEDFRLDPDRLSAATRRLGALGERLRNSFQTLTRVLDEHDGCWGDDDIGKSFAKNYVPSATQARDGARQATDGIIQLRGDTDKAAKVFQSVDHDSAQRIDETMGTNS</sequence>
<organism evidence="1 2">
    <name type="scientific">Amycolatopsis cynarae</name>
    <dbReference type="NCBI Taxonomy" id="2995223"/>
    <lineage>
        <taxon>Bacteria</taxon>
        <taxon>Bacillati</taxon>
        <taxon>Actinomycetota</taxon>
        <taxon>Actinomycetes</taxon>
        <taxon>Pseudonocardiales</taxon>
        <taxon>Pseudonocardiaceae</taxon>
        <taxon>Amycolatopsis</taxon>
    </lineage>
</organism>
<dbReference type="Proteomes" id="UP001163203">
    <property type="component" value="Chromosome"/>
</dbReference>
<accession>A0ABY7B2L9</accession>
<dbReference type="Gene3D" id="1.10.287.1060">
    <property type="entry name" value="ESAT-6-like"/>
    <property type="match status" value="1"/>
</dbReference>
<proteinExistence type="predicted"/>